<accession>A0A0V8JG69</accession>
<evidence type="ECO:0000313" key="3">
    <source>
        <dbReference type="EMBL" id="KSU86052.1"/>
    </source>
</evidence>
<keyword evidence="1" id="KW-0472">Membrane</keyword>
<protein>
    <recommendedName>
        <fullName evidence="2">Uncharacterized protein YyaB-like PH domain-containing protein</fullName>
    </recommendedName>
</protein>
<evidence type="ECO:0000313" key="4">
    <source>
        <dbReference type="Proteomes" id="UP000053681"/>
    </source>
</evidence>
<name>A0A0V8JG69_9BACI</name>
<dbReference type="Pfam" id="PF06713">
    <property type="entry name" value="bPH_4"/>
    <property type="match status" value="1"/>
</dbReference>
<evidence type="ECO:0000256" key="1">
    <source>
        <dbReference type="SAM" id="Phobius"/>
    </source>
</evidence>
<dbReference type="GO" id="GO:0030153">
    <property type="term" value="P:bacteriocin immunity"/>
    <property type="evidence" value="ECO:0007669"/>
    <property type="project" value="InterPro"/>
</dbReference>
<feature type="transmembrane region" description="Helical" evidence="1">
    <location>
        <begin position="13"/>
        <end position="37"/>
    </location>
</feature>
<dbReference type="Proteomes" id="UP000053681">
    <property type="component" value="Unassembled WGS sequence"/>
</dbReference>
<reference evidence="3 4" key="1">
    <citation type="submission" date="2015-11" db="EMBL/GenBank/DDBJ databases">
        <title>Bacillus caseinolyticus sp nov.</title>
        <authorList>
            <person name="Dastager S.G."/>
            <person name="Mawlankar R."/>
        </authorList>
    </citation>
    <scope>NUCLEOTIDE SEQUENCE [LARGE SCALE GENOMIC DNA]</scope>
    <source>
        <strain evidence="3 4">SGD-V-76</strain>
    </source>
</reference>
<keyword evidence="4" id="KW-1185">Reference proteome</keyword>
<gene>
    <name evidence="3" type="ORF">AS180_20835</name>
</gene>
<sequence>MYFPSKKDWWLSYLIWGISIAVLVDGIFVMGWGIFMVPFIQDHYFIRLAVLAFFAAFLLSIWFRTGYYLTGQTLTIYYGPFKKKINVKEIRSICFVKIPFIAPALSTQQIQIKYSKRKTIRISPRDPEVFVQFLKVRATFTIKA</sequence>
<dbReference type="EMBL" id="LNQP01000126">
    <property type="protein sequence ID" value="KSU86052.1"/>
    <property type="molecule type" value="Genomic_DNA"/>
</dbReference>
<dbReference type="AlphaFoldDB" id="A0A0V8JG69"/>
<proteinExistence type="predicted"/>
<dbReference type="InterPro" id="IPR009589">
    <property type="entry name" value="PH_YyaB-like"/>
</dbReference>
<evidence type="ECO:0000259" key="2">
    <source>
        <dbReference type="Pfam" id="PF06713"/>
    </source>
</evidence>
<organism evidence="3 4">
    <name type="scientific">Priestia veravalensis</name>
    <dbReference type="NCBI Taxonomy" id="1414648"/>
    <lineage>
        <taxon>Bacteria</taxon>
        <taxon>Bacillati</taxon>
        <taxon>Bacillota</taxon>
        <taxon>Bacilli</taxon>
        <taxon>Bacillales</taxon>
        <taxon>Bacillaceae</taxon>
        <taxon>Priestia</taxon>
    </lineage>
</organism>
<keyword evidence="1" id="KW-0812">Transmembrane</keyword>
<feature type="domain" description="Uncharacterized protein YyaB-like PH" evidence="2">
    <location>
        <begin position="65"/>
        <end position="136"/>
    </location>
</feature>
<keyword evidence="1" id="KW-1133">Transmembrane helix</keyword>
<dbReference type="RefSeq" id="WP_025908007.1">
    <property type="nucleotide sequence ID" value="NZ_KQ758740.1"/>
</dbReference>
<comment type="caution">
    <text evidence="3">The sequence shown here is derived from an EMBL/GenBank/DDBJ whole genome shotgun (WGS) entry which is preliminary data.</text>
</comment>
<feature type="transmembrane region" description="Helical" evidence="1">
    <location>
        <begin position="44"/>
        <end position="63"/>
    </location>
</feature>
<dbReference type="GeneID" id="93682565"/>